<proteinExistence type="predicted"/>
<name>A0A932HYT4_UNCTE</name>
<evidence type="ECO:0000313" key="1">
    <source>
        <dbReference type="EMBL" id="MBI3126948.1"/>
    </source>
</evidence>
<comment type="caution">
    <text evidence="1">The sequence shown here is derived from an EMBL/GenBank/DDBJ whole genome shotgun (WGS) entry which is preliminary data.</text>
</comment>
<sequence>MKLLFDDALCEEVVEREMGAQVRGGDPAAMRDFRRAADAIYRTIPLQRRQAAFLSLYQRTLAALPHAGRLERLICEIEPDALLPAACLFSRAFKGEEEGIQLSEDASILGVRIRTETLLDEAACAYLLRHELTHIQDMLDPRFEHDPASPLAPAAPSEESLLRDRYRTLWDLSVDGRLGRSGRLPSDVRERRAAEFRSLFPALDEESAAKAIETLWSGPRPSDPAFRRMVRGAPELCAALGIPFEASASRERPARSPGGSPCPLCRFTTFEWAEASPGLIEAVQADYPAWSPSQGLCTQCANRYLLGAFFAPVSRSDGRTPSLTGGSRR</sequence>
<organism evidence="1 2">
    <name type="scientific">Tectimicrobiota bacterium</name>
    <dbReference type="NCBI Taxonomy" id="2528274"/>
    <lineage>
        <taxon>Bacteria</taxon>
        <taxon>Pseudomonadati</taxon>
        <taxon>Nitrospinota/Tectimicrobiota group</taxon>
        <taxon>Candidatus Tectimicrobiota</taxon>
    </lineage>
</organism>
<dbReference type="AlphaFoldDB" id="A0A932HYT4"/>
<evidence type="ECO:0000313" key="2">
    <source>
        <dbReference type="Proteomes" id="UP000782312"/>
    </source>
</evidence>
<gene>
    <name evidence="1" type="ORF">HYZ11_05020</name>
</gene>
<protein>
    <submittedName>
        <fullName evidence="1">Uncharacterized protein</fullName>
    </submittedName>
</protein>
<dbReference type="EMBL" id="JACPUR010000013">
    <property type="protein sequence ID" value="MBI3126948.1"/>
    <property type="molecule type" value="Genomic_DNA"/>
</dbReference>
<dbReference type="Proteomes" id="UP000782312">
    <property type="component" value="Unassembled WGS sequence"/>
</dbReference>
<reference evidence="1" key="1">
    <citation type="submission" date="2020-07" db="EMBL/GenBank/DDBJ databases">
        <title>Huge and variable diversity of episymbiotic CPR bacteria and DPANN archaea in groundwater ecosystems.</title>
        <authorList>
            <person name="He C.Y."/>
            <person name="Keren R."/>
            <person name="Whittaker M."/>
            <person name="Farag I.F."/>
            <person name="Doudna J."/>
            <person name="Cate J.H.D."/>
            <person name="Banfield J.F."/>
        </authorList>
    </citation>
    <scope>NUCLEOTIDE SEQUENCE</scope>
    <source>
        <strain evidence="1">NC_groundwater_763_Ag_S-0.2um_68_21</strain>
    </source>
</reference>
<accession>A0A932HYT4</accession>